<accession>A0ABR0EUY4</accession>
<name>A0ABR0EUY4_ZASCE</name>
<sequence>MKRAEQDWDPDFFDFDKAKVMKRAEQAQQAQQAQQGRQGQQWFGWPGQFGQFGQFGINAGINFNNRFLFQQNPWLWQNQLLGRRRWGWW</sequence>
<dbReference type="Proteomes" id="UP001305779">
    <property type="component" value="Unassembled WGS sequence"/>
</dbReference>
<reference evidence="1 2" key="1">
    <citation type="journal article" date="2023" name="G3 (Bethesda)">
        <title>A chromosome-level genome assembly of Zasmidium syzygii isolated from banana leaves.</title>
        <authorList>
            <person name="van Westerhoven A.C."/>
            <person name="Mehrabi R."/>
            <person name="Talebi R."/>
            <person name="Steentjes M.B.F."/>
            <person name="Corcolon B."/>
            <person name="Chong P.A."/>
            <person name="Kema G.H.J."/>
            <person name="Seidl M.F."/>
        </authorList>
    </citation>
    <scope>NUCLEOTIDE SEQUENCE [LARGE SCALE GENOMIC DNA]</scope>
    <source>
        <strain evidence="1 2">P124</strain>
    </source>
</reference>
<protein>
    <submittedName>
        <fullName evidence="1">Uncharacterized protein</fullName>
    </submittedName>
</protein>
<evidence type="ECO:0000313" key="1">
    <source>
        <dbReference type="EMBL" id="KAK4505434.1"/>
    </source>
</evidence>
<organism evidence="1 2">
    <name type="scientific">Zasmidium cellare</name>
    <name type="common">Wine cellar mold</name>
    <name type="synonym">Racodium cellare</name>
    <dbReference type="NCBI Taxonomy" id="395010"/>
    <lineage>
        <taxon>Eukaryota</taxon>
        <taxon>Fungi</taxon>
        <taxon>Dikarya</taxon>
        <taxon>Ascomycota</taxon>
        <taxon>Pezizomycotina</taxon>
        <taxon>Dothideomycetes</taxon>
        <taxon>Dothideomycetidae</taxon>
        <taxon>Mycosphaerellales</taxon>
        <taxon>Mycosphaerellaceae</taxon>
        <taxon>Zasmidium</taxon>
    </lineage>
</organism>
<dbReference type="EMBL" id="JAXOVC010000002">
    <property type="protein sequence ID" value="KAK4505434.1"/>
    <property type="molecule type" value="Genomic_DNA"/>
</dbReference>
<gene>
    <name evidence="1" type="ORF">PRZ48_003397</name>
</gene>
<comment type="caution">
    <text evidence="1">The sequence shown here is derived from an EMBL/GenBank/DDBJ whole genome shotgun (WGS) entry which is preliminary data.</text>
</comment>
<evidence type="ECO:0000313" key="2">
    <source>
        <dbReference type="Proteomes" id="UP001305779"/>
    </source>
</evidence>
<proteinExistence type="predicted"/>
<keyword evidence="2" id="KW-1185">Reference proteome</keyword>